<reference evidence="2" key="1">
    <citation type="submission" date="2023-07" db="EMBL/GenBank/DDBJ databases">
        <title>Chromosome-level genome assembly of Artemia franciscana.</title>
        <authorList>
            <person name="Jo E."/>
        </authorList>
    </citation>
    <scope>NUCLEOTIDE SEQUENCE</scope>
    <source>
        <tissue evidence="2">Whole body</tissue>
    </source>
</reference>
<organism evidence="2 3">
    <name type="scientific">Artemia franciscana</name>
    <name type="common">Brine shrimp</name>
    <name type="synonym">Artemia sanfranciscana</name>
    <dbReference type="NCBI Taxonomy" id="6661"/>
    <lineage>
        <taxon>Eukaryota</taxon>
        <taxon>Metazoa</taxon>
        <taxon>Ecdysozoa</taxon>
        <taxon>Arthropoda</taxon>
        <taxon>Crustacea</taxon>
        <taxon>Branchiopoda</taxon>
        <taxon>Anostraca</taxon>
        <taxon>Artemiidae</taxon>
        <taxon>Artemia</taxon>
    </lineage>
</organism>
<dbReference type="PANTHER" id="PTHR47272:SF1">
    <property type="entry name" value="PIGGYBAC TRANSPOSABLE ELEMENT-DERIVED PROTEIN 3-LIKE"/>
    <property type="match status" value="1"/>
</dbReference>
<name>A0AA88H0U0_ARTSF</name>
<comment type="caution">
    <text evidence="2">The sequence shown here is derived from an EMBL/GenBank/DDBJ whole genome shotgun (WGS) entry which is preliminary data.</text>
</comment>
<gene>
    <name evidence="2" type="ORF">QYM36_019779</name>
</gene>
<feature type="domain" description="PiggyBac transposable element-derived protein" evidence="1">
    <location>
        <begin position="4"/>
        <end position="147"/>
    </location>
</feature>
<protein>
    <recommendedName>
        <fullName evidence="1">PiggyBac transposable element-derived protein domain-containing protein</fullName>
    </recommendedName>
</protein>
<proteinExistence type="predicted"/>
<dbReference type="InterPro" id="IPR029526">
    <property type="entry name" value="PGBD"/>
</dbReference>
<sequence>MHWEAATRYPQIADKTGRQRFDNIKLFLHFNDNSKAKKPGEQGFNKLYKIRPVLGHIRSKFLEVTPEEHHSIDEQLIPFKGRSNLRQYLPKKPTKWGIKVFTRAGVSGFVHDFEVYQEKGTLVEDDIEPDLGVGGNIVLRLIRPCQKK</sequence>
<dbReference type="PANTHER" id="PTHR47272">
    <property type="entry name" value="DDE_TNP_1_7 DOMAIN-CONTAINING PROTEIN"/>
    <property type="match status" value="1"/>
</dbReference>
<keyword evidence="3" id="KW-1185">Reference proteome</keyword>
<evidence type="ECO:0000259" key="1">
    <source>
        <dbReference type="Pfam" id="PF13843"/>
    </source>
</evidence>
<accession>A0AA88H0U0</accession>
<dbReference type="EMBL" id="JAVRJZ010003617">
    <property type="protein sequence ID" value="KAK2701573.1"/>
    <property type="molecule type" value="Genomic_DNA"/>
</dbReference>
<dbReference type="Pfam" id="PF13843">
    <property type="entry name" value="DDE_Tnp_1_7"/>
    <property type="match status" value="1"/>
</dbReference>
<evidence type="ECO:0000313" key="2">
    <source>
        <dbReference type="EMBL" id="KAK2701573.1"/>
    </source>
</evidence>
<evidence type="ECO:0000313" key="3">
    <source>
        <dbReference type="Proteomes" id="UP001187531"/>
    </source>
</evidence>
<dbReference type="Proteomes" id="UP001187531">
    <property type="component" value="Unassembled WGS sequence"/>
</dbReference>
<dbReference type="AlphaFoldDB" id="A0AA88H0U0"/>